<keyword evidence="2" id="KW-1185">Reference proteome</keyword>
<dbReference type="OrthoDB" id="9179131at2"/>
<dbReference type="RefSeq" id="WP_111530411.1">
    <property type="nucleotide sequence ID" value="NZ_JBHRSG010000003.1"/>
</dbReference>
<sequence length="286" mass="31904">MSVIPCEQDPRLRAEIDRFAEALRTQAHLLGDHGLDEESFYASPILRGAIEKLRGEFSATQRGKQEFSRHVLNHMEDRGLIAGWEKAKGGARNDFYVRLNSGRLAVIDQKGCLDGANTNIFERPPEADEFVTWSLCTNTGADPRRNAWSGIHTRLSAEMISRNQRVDGVVIWDMICGSIGRPCPKLSRFGEPIRLTSLGPFNTPPPCIYVLPAHIPSLARPAVRAQPLAGVELLHAFHLAFAGRDDEVNFVDFELAEAGDEILRRTMIWRAGVLQHASDMTAIRRV</sequence>
<dbReference type="EMBL" id="QFYQ01000002">
    <property type="protein sequence ID" value="RAK51849.1"/>
    <property type="molecule type" value="Genomic_DNA"/>
</dbReference>
<organism evidence="1 2">
    <name type="scientific">Phenylobacterium soli</name>
    <dbReference type="NCBI Taxonomy" id="2170551"/>
    <lineage>
        <taxon>Bacteria</taxon>
        <taxon>Pseudomonadati</taxon>
        <taxon>Pseudomonadota</taxon>
        <taxon>Alphaproteobacteria</taxon>
        <taxon>Caulobacterales</taxon>
        <taxon>Caulobacteraceae</taxon>
        <taxon>Phenylobacterium</taxon>
    </lineage>
</organism>
<name>A0A328AB97_9CAUL</name>
<evidence type="ECO:0000313" key="1">
    <source>
        <dbReference type="EMBL" id="RAK51849.1"/>
    </source>
</evidence>
<reference evidence="2" key="1">
    <citation type="submission" date="2018-05" db="EMBL/GenBank/DDBJ databases">
        <authorList>
            <person name="Li X."/>
        </authorList>
    </citation>
    <scope>NUCLEOTIDE SEQUENCE [LARGE SCALE GENOMIC DNA]</scope>
    <source>
        <strain evidence="2">LX32</strain>
    </source>
</reference>
<dbReference type="Proteomes" id="UP000249254">
    <property type="component" value="Unassembled WGS sequence"/>
</dbReference>
<evidence type="ECO:0000313" key="2">
    <source>
        <dbReference type="Proteomes" id="UP000249254"/>
    </source>
</evidence>
<gene>
    <name evidence="1" type="ORF">DJ017_18715</name>
</gene>
<comment type="caution">
    <text evidence="1">The sequence shown here is derived from an EMBL/GenBank/DDBJ whole genome shotgun (WGS) entry which is preliminary data.</text>
</comment>
<dbReference type="AlphaFoldDB" id="A0A328AB97"/>
<proteinExistence type="predicted"/>
<evidence type="ECO:0008006" key="3">
    <source>
        <dbReference type="Google" id="ProtNLM"/>
    </source>
</evidence>
<protein>
    <recommendedName>
        <fullName evidence="3">Restriction endonuclease</fullName>
    </recommendedName>
</protein>
<accession>A0A328AB97</accession>